<evidence type="ECO:0000259" key="1">
    <source>
        <dbReference type="PROSITE" id="PS50042"/>
    </source>
</evidence>
<accession>A0A916Z1G0</accession>
<dbReference type="AlphaFoldDB" id="A0A916Z1G0"/>
<dbReference type="RefSeq" id="WP_188768549.1">
    <property type="nucleotide sequence ID" value="NZ_BMKK01000009.1"/>
</dbReference>
<reference evidence="2" key="2">
    <citation type="submission" date="2020-09" db="EMBL/GenBank/DDBJ databases">
        <authorList>
            <person name="Sun Q."/>
            <person name="Zhou Y."/>
        </authorList>
    </citation>
    <scope>NUCLEOTIDE SEQUENCE</scope>
    <source>
        <strain evidence="2">CGMCC 1.15958</strain>
    </source>
</reference>
<dbReference type="Gene3D" id="2.60.120.10">
    <property type="entry name" value="Jelly Rolls"/>
    <property type="match status" value="1"/>
</dbReference>
<dbReference type="InterPro" id="IPR014710">
    <property type="entry name" value="RmlC-like_jellyroll"/>
</dbReference>
<dbReference type="InterPro" id="IPR018490">
    <property type="entry name" value="cNMP-bd_dom_sf"/>
</dbReference>
<dbReference type="CDD" id="cd00038">
    <property type="entry name" value="CAP_ED"/>
    <property type="match status" value="1"/>
</dbReference>
<organism evidence="2 3">
    <name type="scientific">Emticicia aquatilis</name>
    <dbReference type="NCBI Taxonomy" id="1537369"/>
    <lineage>
        <taxon>Bacteria</taxon>
        <taxon>Pseudomonadati</taxon>
        <taxon>Bacteroidota</taxon>
        <taxon>Cytophagia</taxon>
        <taxon>Cytophagales</taxon>
        <taxon>Leadbetterellaceae</taxon>
        <taxon>Emticicia</taxon>
    </lineage>
</organism>
<sequence length="187" mass="21734">MATEILEKIGYFSDKDIQLFEKSLSKRVVQKGEILLKQGQICQTVYFISKGAFLEYNFKDEIEQNIIDLYIENEWLLNKQSFVRQEPSETIIEAFSESVIFKLDIHSIHNLIANSPAFLQLGSILEPAHSRIQFFDNSLSPLQKYQYLLENRREIVQAFPLKIIASYLKITPETLSRVREKITKGLS</sequence>
<dbReference type="Proteomes" id="UP000609064">
    <property type="component" value="Unassembled WGS sequence"/>
</dbReference>
<evidence type="ECO:0000313" key="3">
    <source>
        <dbReference type="Proteomes" id="UP000609064"/>
    </source>
</evidence>
<feature type="domain" description="Cyclic nucleotide-binding" evidence="1">
    <location>
        <begin position="23"/>
        <end position="112"/>
    </location>
</feature>
<dbReference type="PROSITE" id="PS50042">
    <property type="entry name" value="CNMP_BINDING_3"/>
    <property type="match status" value="1"/>
</dbReference>
<comment type="caution">
    <text evidence="2">The sequence shown here is derived from an EMBL/GenBank/DDBJ whole genome shotgun (WGS) entry which is preliminary data.</text>
</comment>
<proteinExistence type="predicted"/>
<protein>
    <submittedName>
        <fullName evidence="2">Cyclic nucleotide-binding protein</fullName>
    </submittedName>
</protein>
<dbReference type="InterPro" id="IPR000595">
    <property type="entry name" value="cNMP-bd_dom"/>
</dbReference>
<gene>
    <name evidence="2" type="ORF">GCM10011514_38960</name>
</gene>
<evidence type="ECO:0000313" key="2">
    <source>
        <dbReference type="EMBL" id="GGD71073.1"/>
    </source>
</evidence>
<keyword evidence="3" id="KW-1185">Reference proteome</keyword>
<reference evidence="2" key="1">
    <citation type="journal article" date="2014" name="Int. J. Syst. Evol. Microbiol.">
        <title>Complete genome sequence of Corynebacterium casei LMG S-19264T (=DSM 44701T), isolated from a smear-ripened cheese.</title>
        <authorList>
            <consortium name="US DOE Joint Genome Institute (JGI-PGF)"/>
            <person name="Walter F."/>
            <person name="Albersmeier A."/>
            <person name="Kalinowski J."/>
            <person name="Ruckert C."/>
        </authorList>
    </citation>
    <scope>NUCLEOTIDE SEQUENCE</scope>
    <source>
        <strain evidence="2">CGMCC 1.15958</strain>
    </source>
</reference>
<dbReference type="SUPFAM" id="SSF51206">
    <property type="entry name" value="cAMP-binding domain-like"/>
    <property type="match status" value="1"/>
</dbReference>
<name>A0A916Z1G0_9BACT</name>
<dbReference type="EMBL" id="BMKK01000009">
    <property type="protein sequence ID" value="GGD71073.1"/>
    <property type="molecule type" value="Genomic_DNA"/>
</dbReference>
<dbReference type="Pfam" id="PF00027">
    <property type="entry name" value="cNMP_binding"/>
    <property type="match status" value="1"/>
</dbReference>